<evidence type="ECO:0000313" key="9">
    <source>
        <dbReference type="Proteomes" id="UP000054549"/>
    </source>
</evidence>
<dbReference type="STRING" id="946122.A0A0C2XML4"/>
<keyword evidence="9" id="KW-1185">Reference proteome</keyword>
<dbReference type="Pfam" id="PF12896">
    <property type="entry name" value="ANAPC4"/>
    <property type="match status" value="1"/>
</dbReference>
<dbReference type="InterPro" id="IPR024977">
    <property type="entry name" value="Apc4-like_WD40_dom"/>
</dbReference>
<dbReference type="HOGENOM" id="CLU_016615_0_0_1"/>
<evidence type="ECO:0000256" key="2">
    <source>
        <dbReference type="ARBA" id="ARBA00022618"/>
    </source>
</evidence>
<dbReference type="InParanoid" id="A0A0C2XML4"/>
<dbReference type="GO" id="GO:0070979">
    <property type="term" value="P:protein K11-linked ubiquitination"/>
    <property type="evidence" value="ECO:0007669"/>
    <property type="project" value="TreeGrafter"/>
</dbReference>
<organism evidence="8 9">
    <name type="scientific">Amanita muscaria (strain Koide BX008)</name>
    <dbReference type="NCBI Taxonomy" id="946122"/>
    <lineage>
        <taxon>Eukaryota</taxon>
        <taxon>Fungi</taxon>
        <taxon>Dikarya</taxon>
        <taxon>Basidiomycota</taxon>
        <taxon>Agaricomycotina</taxon>
        <taxon>Agaricomycetes</taxon>
        <taxon>Agaricomycetidae</taxon>
        <taxon>Agaricales</taxon>
        <taxon>Pluteineae</taxon>
        <taxon>Amanitaceae</taxon>
        <taxon>Amanita</taxon>
    </lineage>
</organism>
<proteinExistence type="predicted"/>
<dbReference type="InterPro" id="IPR024790">
    <property type="entry name" value="APC4_long_dom"/>
</dbReference>
<evidence type="ECO:0000256" key="1">
    <source>
        <dbReference type="ARBA" id="ARBA00016067"/>
    </source>
</evidence>
<dbReference type="GO" id="GO:0051301">
    <property type="term" value="P:cell division"/>
    <property type="evidence" value="ECO:0007669"/>
    <property type="project" value="UniProtKB-KW"/>
</dbReference>
<dbReference type="SUPFAM" id="SSF50969">
    <property type="entry name" value="YVTN repeat-like/Quinoprotein amine dehydrogenase"/>
    <property type="match status" value="1"/>
</dbReference>
<keyword evidence="2" id="KW-0132">Cell division</keyword>
<dbReference type="Pfam" id="PF12894">
    <property type="entry name" value="ANAPC4_WD40"/>
    <property type="match status" value="1"/>
</dbReference>
<evidence type="ECO:0000259" key="7">
    <source>
        <dbReference type="Pfam" id="PF12896"/>
    </source>
</evidence>
<feature type="domain" description="Anaphase-promoting complex subunit 4 long" evidence="7">
    <location>
        <begin position="303"/>
        <end position="502"/>
    </location>
</feature>
<dbReference type="PANTHER" id="PTHR13260:SF0">
    <property type="entry name" value="ANAPHASE-PROMOTING COMPLEX SUBUNIT 4"/>
    <property type="match status" value="1"/>
</dbReference>
<keyword evidence="5" id="KW-0131">Cell cycle</keyword>
<dbReference type="InterPro" id="IPR011044">
    <property type="entry name" value="Quino_amine_DH_bsu"/>
</dbReference>
<keyword evidence="3" id="KW-0498">Mitosis</keyword>
<dbReference type="EMBL" id="KN818223">
    <property type="protein sequence ID" value="KIL70811.1"/>
    <property type="molecule type" value="Genomic_DNA"/>
</dbReference>
<dbReference type="PANTHER" id="PTHR13260">
    <property type="entry name" value="ANAPHASE PROMOTING COMPLEX SUBUNIT 4 APC4"/>
    <property type="match status" value="1"/>
</dbReference>
<evidence type="ECO:0000256" key="3">
    <source>
        <dbReference type="ARBA" id="ARBA00022776"/>
    </source>
</evidence>
<dbReference type="GO" id="GO:0005680">
    <property type="term" value="C:anaphase-promoting complex"/>
    <property type="evidence" value="ECO:0007669"/>
    <property type="project" value="InterPro"/>
</dbReference>
<protein>
    <recommendedName>
        <fullName evidence="1">Anaphase-promoting complex subunit 4</fullName>
    </recommendedName>
</protein>
<accession>A0A0C2XML4</accession>
<gene>
    <name evidence="8" type="ORF">M378DRAFT_1036224</name>
</gene>
<dbReference type="GO" id="GO:0034399">
    <property type="term" value="C:nuclear periphery"/>
    <property type="evidence" value="ECO:0007669"/>
    <property type="project" value="TreeGrafter"/>
</dbReference>
<reference evidence="8 9" key="1">
    <citation type="submission" date="2014-04" db="EMBL/GenBank/DDBJ databases">
        <title>Evolutionary Origins and Diversification of the Mycorrhizal Mutualists.</title>
        <authorList>
            <consortium name="DOE Joint Genome Institute"/>
            <consortium name="Mycorrhizal Genomics Consortium"/>
            <person name="Kohler A."/>
            <person name="Kuo A."/>
            <person name="Nagy L.G."/>
            <person name="Floudas D."/>
            <person name="Copeland A."/>
            <person name="Barry K.W."/>
            <person name="Cichocki N."/>
            <person name="Veneault-Fourrey C."/>
            <person name="LaButti K."/>
            <person name="Lindquist E.A."/>
            <person name="Lipzen A."/>
            <person name="Lundell T."/>
            <person name="Morin E."/>
            <person name="Murat C."/>
            <person name="Riley R."/>
            <person name="Ohm R."/>
            <person name="Sun H."/>
            <person name="Tunlid A."/>
            <person name="Henrissat B."/>
            <person name="Grigoriev I.V."/>
            <person name="Hibbett D.S."/>
            <person name="Martin F."/>
        </authorList>
    </citation>
    <scope>NUCLEOTIDE SEQUENCE [LARGE SCALE GENOMIC DNA]</scope>
    <source>
        <strain evidence="8 9">Koide BX008</strain>
    </source>
</reference>
<feature type="domain" description="Anaphase-promoting complex subunit 4-like WD40" evidence="6">
    <location>
        <begin position="32"/>
        <end position="113"/>
    </location>
</feature>
<sequence length="845" mass="93770">MSLSYSKMHSNAFASLAVLQFSSPSRLLSSSCCPDKDLLILISRLGGQDRVSLWNSTQGTKIWEVDIGDENSGATVVDIAWSPDGQSVAVVHDPPQITLHSVQDGKRTLTIPTPEQPASIRPPPRLVGIWWFRDDRVQKSGSIPDIFKRNDVITGSTLSILRNLPLLDPLQEDLEKATATDLFAFQGSQTRSAKKSYLPDLIKSWPTLTLDSSHTSISTSFHEKQESSDDAEESNVNSIVVVTDDFGGLHYFLDGTCPLGSVTLGPNISVASLSKRPARALFLAHSSITTNERVCTDLEPTCIELPLLSHRKPRDLAMLSSTARALIWYVIRCVKEMRAMWFGSDTASGAREIGPKWIRGLEEKQKEQYGQDEPNPILDLTCLLLTGRASEPLLDYLGSGEQMSERGIQKWETVMIETLTKLRDFSEKRVAPACQRLHLVLEELHGWSQLLQFNQFELCVGDLTTCLDLTGRAVVIASWLAGVARREIIRFREFLSWLRFETAVIANTNPDSGPVPKHDFLEVNNYLVSGLVVSSIDKWFMGPIPSFSPRDLGLPGDAYSSISSVLEKAHLVLNTPGQVAWQANGTQKDLSHLDRNLDALVQELATRCRRIFDHAACAVARSAVISRSDLALPRIASARQSGEIHFSIRERNSTDEGGEVVQHLASVMPSKQQNILILARLRFKEASSVPYEVGFVPIECCLEDEAPDEPPSFDLLEAEYFDDEFIVIIYRLRSKDKLAFIATVKYNDIGYQPLEPTVYVNLSGREDLMVHGKNRWEQGTLHTTSSPIKQCRALKGCKTGRVCLAVNGRTGRRVACVLDGTGTTVETFDLEGEAEDMEIAEDEES</sequence>
<dbReference type="InterPro" id="IPR015943">
    <property type="entry name" value="WD40/YVTN_repeat-like_dom_sf"/>
</dbReference>
<evidence type="ECO:0000256" key="4">
    <source>
        <dbReference type="ARBA" id="ARBA00022786"/>
    </source>
</evidence>
<dbReference type="GO" id="GO:0031145">
    <property type="term" value="P:anaphase-promoting complex-dependent catabolic process"/>
    <property type="evidence" value="ECO:0007669"/>
    <property type="project" value="InterPro"/>
</dbReference>
<evidence type="ECO:0000259" key="6">
    <source>
        <dbReference type="Pfam" id="PF12894"/>
    </source>
</evidence>
<evidence type="ECO:0000313" key="8">
    <source>
        <dbReference type="EMBL" id="KIL70811.1"/>
    </source>
</evidence>
<evidence type="ECO:0000256" key="5">
    <source>
        <dbReference type="ARBA" id="ARBA00023306"/>
    </source>
</evidence>
<dbReference type="OrthoDB" id="10259843at2759"/>
<dbReference type="InterPro" id="IPR024789">
    <property type="entry name" value="APC4"/>
</dbReference>
<dbReference type="Gene3D" id="2.130.10.10">
    <property type="entry name" value="YVTN repeat-like/Quinoprotein amine dehydrogenase"/>
    <property type="match status" value="1"/>
</dbReference>
<dbReference type="AlphaFoldDB" id="A0A0C2XML4"/>
<name>A0A0C2XML4_AMAMK</name>
<keyword evidence="4" id="KW-0833">Ubl conjugation pathway</keyword>
<dbReference type="Proteomes" id="UP000054549">
    <property type="component" value="Unassembled WGS sequence"/>
</dbReference>